<dbReference type="Gene3D" id="3.50.50.60">
    <property type="entry name" value="FAD/NAD(P)-binding domain"/>
    <property type="match status" value="1"/>
</dbReference>
<gene>
    <name evidence="2" type="ORF">GCM10022222_45250</name>
</gene>
<dbReference type="PRINTS" id="PR00420">
    <property type="entry name" value="RNGMNOXGNASE"/>
</dbReference>
<dbReference type="PANTHER" id="PTHR46865">
    <property type="entry name" value="OXIDOREDUCTASE-RELATED"/>
    <property type="match status" value="1"/>
</dbReference>
<dbReference type="InterPro" id="IPR002938">
    <property type="entry name" value="FAD-bd"/>
</dbReference>
<dbReference type="GO" id="GO:0004497">
    <property type="term" value="F:monooxygenase activity"/>
    <property type="evidence" value="ECO:0007669"/>
    <property type="project" value="UniProtKB-KW"/>
</dbReference>
<dbReference type="Pfam" id="PF01494">
    <property type="entry name" value="FAD_binding_3"/>
    <property type="match status" value="1"/>
</dbReference>
<sequence length="413" mass="44649">MTVTLTKADEATGVLMRVLISGASIAGPALAFWLRRYGAEVTVVERAPSPRPGGQAVDVRGVAKEVVRRMGLDREVRAACTDTGGLSLVNAAGRRLTSITVDQFGGDGMIAEIEILRGDLSRVLLDATKEGVEYVYGDRITALDEQPDGVHVSFQSGSPRVYDVVVGADGVHSGVRKLLFGDVPLQHCGMYLSFWTARNHLGLENWSLGYLEPGRASGVRTINDNQNFMAFVAFRADEIDYDYRDADAQRDLVRARTAGMGWETAKFVEQIDAPDFYFDSCSQVQIDKWSRGSVGLLGDAASCASPSAGQGTSLALVAAYVLAGELVRANGDHAAAFAAYERRLRSWVLATQKMGRDNANTTIPKNQLGVVAQRWALRAMRILPERLLMRTASSVVNGLTLPDEPALLPQAAE</sequence>
<dbReference type="InterPro" id="IPR036188">
    <property type="entry name" value="FAD/NAD-bd_sf"/>
</dbReference>
<dbReference type="PANTHER" id="PTHR46865:SF2">
    <property type="entry name" value="MONOOXYGENASE"/>
    <property type="match status" value="1"/>
</dbReference>
<proteinExistence type="predicted"/>
<dbReference type="RefSeq" id="WP_344862905.1">
    <property type="nucleotide sequence ID" value="NZ_BAAAZN010000009.1"/>
</dbReference>
<dbReference type="Proteomes" id="UP001500689">
    <property type="component" value="Unassembled WGS sequence"/>
</dbReference>
<feature type="domain" description="FAD-binding" evidence="1">
    <location>
        <begin position="17"/>
        <end position="333"/>
    </location>
</feature>
<evidence type="ECO:0000313" key="3">
    <source>
        <dbReference type="Proteomes" id="UP001500689"/>
    </source>
</evidence>
<keyword evidence="2" id="KW-0503">Monooxygenase</keyword>
<name>A0ABP6WTN0_9PSEU</name>
<dbReference type="EMBL" id="BAAAZN010000009">
    <property type="protein sequence ID" value="GAA3556533.1"/>
    <property type="molecule type" value="Genomic_DNA"/>
</dbReference>
<protein>
    <submittedName>
        <fullName evidence="2">FAD-dependent monooxygenase</fullName>
    </submittedName>
</protein>
<keyword evidence="2" id="KW-0560">Oxidoreductase</keyword>
<accession>A0ABP6WTN0</accession>
<evidence type="ECO:0000313" key="2">
    <source>
        <dbReference type="EMBL" id="GAA3556533.1"/>
    </source>
</evidence>
<comment type="caution">
    <text evidence="2">The sequence shown here is derived from an EMBL/GenBank/DDBJ whole genome shotgun (WGS) entry which is preliminary data.</text>
</comment>
<dbReference type="Gene3D" id="3.30.9.10">
    <property type="entry name" value="D-Amino Acid Oxidase, subunit A, domain 2"/>
    <property type="match status" value="1"/>
</dbReference>
<evidence type="ECO:0000259" key="1">
    <source>
        <dbReference type="Pfam" id="PF01494"/>
    </source>
</evidence>
<dbReference type="SUPFAM" id="SSF51905">
    <property type="entry name" value="FAD/NAD(P)-binding domain"/>
    <property type="match status" value="1"/>
</dbReference>
<keyword evidence="3" id="KW-1185">Reference proteome</keyword>
<dbReference type="InterPro" id="IPR051704">
    <property type="entry name" value="FAD_aromatic-hydroxylase"/>
</dbReference>
<organism evidence="2 3">
    <name type="scientific">Amycolatopsis ultiminotia</name>
    <dbReference type="NCBI Taxonomy" id="543629"/>
    <lineage>
        <taxon>Bacteria</taxon>
        <taxon>Bacillati</taxon>
        <taxon>Actinomycetota</taxon>
        <taxon>Actinomycetes</taxon>
        <taxon>Pseudonocardiales</taxon>
        <taxon>Pseudonocardiaceae</taxon>
        <taxon>Amycolatopsis</taxon>
    </lineage>
</organism>
<reference evidence="3" key="1">
    <citation type="journal article" date="2019" name="Int. J. Syst. Evol. Microbiol.">
        <title>The Global Catalogue of Microorganisms (GCM) 10K type strain sequencing project: providing services to taxonomists for standard genome sequencing and annotation.</title>
        <authorList>
            <consortium name="The Broad Institute Genomics Platform"/>
            <consortium name="The Broad Institute Genome Sequencing Center for Infectious Disease"/>
            <person name="Wu L."/>
            <person name="Ma J."/>
        </authorList>
    </citation>
    <scope>NUCLEOTIDE SEQUENCE [LARGE SCALE GENOMIC DNA]</scope>
    <source>
        <strain evidence="3">JCM 16898</strain>
    </source>
</reference>